<evidence type="ECO:0000313" key="4">
    <source>
        <dbReference type="Proteomes" id="UP000219422"/>
    </source>
</evidence>
<dbReference type="Proteomes" id="UP000219422">
    <property type="component" value="Chromosome"/>
</dbReference>
<feature type="region of interest" description="Disordered" evidence="1">
    <location>
        <begin position="143"/>
        <end position="169"/>
    </location>
</feature>
<gene>
    <name evidence="3" type="ORF">A6768_21940</name>
</gene>
<dbReference type="AlphaFoldDB" id="A0A291N4X3"/>
<protein>
    <recommendedName>
        <fullName evidence="2">DUF559 domain-containing protein</fullName>
    </recommendedName>
</protein>
<dbReference type="Pfam" id="PF04480">
    <property type="entry name" value="DUF559"/>
    <property type="match status" value="1"/>
</dbReference>
<organism evidence="3 4">
    <name type="scientific">Sphingobium yanoikuyae</name>
    <name type="common">Sphingomonas yanoikuyae</name>
    <dbReference type="NCBI Taxonomy" id="13690"/>
    <lineage>
        <taxon>Bacteria</taxon>
        <taxon>Pseudomonadati</taxon>
        <taxon>Pseudomonadota</taxon>
        <taxon>Alphaproteobacteria</taxon>
        <taxon>Sphingomonadales</taxon>
        <taxon>Sphingomonadaceae</taxon>
        <taxon>Sphingobium</taxon>
    </lineage>
</organism>
<dbReference type="InterPro" id="IPR011335">
    <property type="entry name" value="Restrct_endonuc-II-like"/>
</dbReference>
<feature type="region of interest" description="Disordered" evidence="1">
    <location>
        <begin position="1"/>
        <end position="27"/>
    </location>
</feature>
<evidence type="ECO:0000313" key="3">
    <source>
        <dbReference type="EMBL" id="ATI82396.1"/>
    </source>
</evidence>
<dbReference type="PANTHER" id="PTHR38590:SF1">
    <property type="entry name" value="BLL0828 PROTEIN"/>
    <property type="match status" value="1"/>
</dbReference>
<reference evidence="3 4" key="1">
    <citation type="submission" date="2017-10" db="EMBL/GenBank/DDBJ databases">
        <title>Sphingobium yanoikuyae S72.</title>
        <authorList>
            <person name="Sanchez E."/>
            <person name="Bustos P."/>
            <person name="Mendoza P."/>
            <person name="Guo X."/>
            <person name="Mendoza A."/>
        </authorList>
    </citation>
    <scope>NUCLEOTIDE SEQUENCE [LARGE SCALE GENOMIC DNA]</scope>
    <source>
        <strain evidence="3 4">S72</strain>
    </source>
</reference>
<dbReference type="CDD" id="cd01038">
    <property type="entry name" value="Endonuclease_DUF559"/>
    <property type="match status" value="1"/>
</dbReference>
<dbReference type="PANTHER" id="PTHR38590">
    <property type="entry name" value="BLL0828 PROTEIN"/>
    <property type="match status" value="1"/>
</dbReference>
<dbReference type="InterPro" id="IPR007569">
    <property type="entry name" value="DUF559"/>
</dbReference>
<dbReference type="EMBL" id="CP023741">
    <property type="protein sequence ID" value="ATI82396.1"/>
    <property type="molecule type" value="Genomic_DNA"/>
</dbReference>
<evidence type="ECO:0000256" key="1">
    <source>
        <dbReference type="SAM" id="MobiDB-lite"/>
    </source>
</evidence>
<dbReference type="KEGG" id="sya:A6768_21940"/>
<sequence>MIDQAPLDQARRLNSPPLQGRGRGWGLSAGRLDQLKGFAREMRHEPTAPEKRLWARLSRSQIGGHKFRRQSVIGPFIVDFLCPQKALIVEVDGDTHVAGSDVARDQALQQQGYQVIRIANQDVMRNIEGVCAAILGALDQAPDRWASPHPNPSPEGEGLFQINEKTSDQ</sequence>
<dbReference type="RefSeq" id="WP_097385026.1">
    <property type="nucleotide sequence ID" value="NZ_CP023741.1"/>
</dbReference>
<dbReference type="InterPro" id="IPR047216">
    <property type="entry name" value="Endonuclease_DUF559_bact"/>
</dbReference>
<dbReference type="GeneID" id="57779524"/>
<evidence type="ECO:0000259" key="2">
    <source>
        <dbReference type="Pfam" id="PF04480"/>
    </source>
</evidence>
<dbReference type="Gene3D" id="3.40.960.10">
    <property type="entry name" value="VSR Endonuclease"/>
    <property type="match status" value="1"/>
</dbReference>
<accession>A0A291N4X3</accession>
<dbReference type="SUPFAM" id="SSF52980">
    <property type="entry name" value="Restriction endonuclease-like"/>
    <property type="match status" value="1"/>
</dbReference>
<proteinExistence type="predicted"/>
<feature type="domain" description="DUF559" evidence="2">
    <location>
        <begin position="35"/>
        <end position="138"/>
    </location>
</feature>
<name>A0A291N4X3_SPHYA</name>